<protein>
    <submittedName>
        <fullName evidence="2">Uncharacterized protein</fullName>
    </submittedName>
</protein>
<evidence type="ECO:0000313" key="2">
    <source>
        <dbReference type="EMBL" id="OAX30772.1"/>
    </source>
</evidence>
<evidence type="ECO:0000313" key="3">
    <source>
        <dbReference type="Proteomes" id="UP000092154"/>
    </source>
</evidence>
<organism evidence="2 3">
    <name type="scientific">Rhizopogon vinicolor AM-OR11-026</name>
    <dbReference type="NCBI Taxonomy" id="1314800"/>
    <lineage>
        <taxon>Eukaryota</taxon>
        <taxon>Fungi</taxon>
        <taxon>Dikarya</taxon>
        <taxon>Basidiomycota</taxon>
        <taxon>Agaricomycotina</taxon>
        <taxon>Agaricomycetes</taxon>
        <taxon>Agaricomycetidae</taxon>
        <taxon>Boletales</taxon>
        <taxon>Suillineae</taxon>
        <taxon>Rhizopogonaceae</taxon>
        <taxon>Rhizopogon</taxon>
    </lineage>
</organism>
<dbReference type="EMBL" id="KV449951">
    <property type="protein sequence ID" value="OAX30772.1"/>
    <property type="molecule type" value="Genomic_DNA"/>
</dbReference>
<proteinExistence type="predicted"/>
<reference evidence="2 3" key="1">
    <citation type="submission" date="2016-06" db="EMBL/GenBank/DDBJ databases">
        <title>Comparative genomics of the ectomycorrhizal sister species Rhizopogon vinicolor and Rhizopogon vesiculosus (Basidiomycota: Boletales) reveals a divergence of the mating type B locus.</title>
        <authorList>
            <consortium name="DOE Joint Genome Institute"/>
            <person name="Mujic A.B."/>
            <person name="Kuo A."/>
            <person name="Tritt A."/>
            <person name="Lipzen A."/>
            <person name="Chen C."/>
            <person name="Johnson J."/>
            <person name="Sharma A."/>
            <person name="Barry K."/>
            <person name="Grigoriev I.V."/>
            <person name="Spatafora J.W."/>
        </authorList>
    </citation>
    <scope>NUCLEOTIDE SEQUENCE [LARGE SCALE GENOMIC DNA]</scope>
    <source>
        <strain evidence="2 3">AM-OR11-026</strain>
    </source>
</reference>
<feature type="region of interest" description="Disordered" evidence="1">
    <location>
        <begin position="49"/>
        <end position="72"/>
    </location>
</feature>
<gene>
    <name evidence="2" type="ORF">K503DRAFT_788249</name>
</gene>
<dbReference type="AlphaFoldDB" id="A0A1B7MDU4"/>
<feature type="compositionally biased region" description="Low complexity" evidence="1">
    <location>
        <begin position="61"/>
        <end position="72"/>
    </location>
</feature>
<evidence type="ECO:0000256" key="1">
    <source>
        <dbReference type="SAM" id="MobiDB-lite"/>
    </source>
</evidence>
<accession>A0A1B7MDU4</accession>
<dbReference type="Proteomes" id="UP000092154">
    <property type="component" value="Unassembled WGS sequence"/>
</dbReference>
<name>A0A1B7MDU4_9AGAM</name>
<keyword evidence="3" id="KW-1185">Reference proteome</keyword>
<dbReference type="InParanoid" id="A0A1B7MDU4"/>
<sequence>MNLPDNSFCSRHVIEDDAHPIDPYDVADNSHSRFDDMLWSAAPVIDNPLGQGIPTDEYTTPSPSSVPPSSSAAPLTEEMLLMQLACTVAHDQYASHDLELASFPVPVSDLQGFMGDEYMHCSPSSFDEEWYTVSGDDSMENDEQDSTAAMTCWEPSSLVDHYHHLSAVGSNTTETNPSVHATLSGGPIIFRCQYYVQGGPCGLLIE</sequence>
<feature type="non-terminal residue" evidence="2">
    <location>
        <position position="206"/>
    </location>
</feature>